<dbReference type="EMBL" id="KB870809">
    <property type="protein sequence ID" value="EOA25735.1"/>
    <property type="molecule type" value="Genomic_DNA"/>
</dbReference>
<evidence type="ECO:0000313" key="2">
    <source>
        <dbReference type="EMBL" id="EOA25735.1"/>
    </source>
</evidence>
<dbReference type="SUPFAM" id="SSF81383">
    <property type="entry name" value="F-box domain"/>
    <property type="match status" value="1"/>
</dbReference>
<dbReference type="STRING" id="81985.R0HKI8"/>
<evidence type="ECO:0000313" key="3">
    <source>
        <dbReference type="Proteomes" id="UP000029121"/>
    </source>
</evidence>
<dbReference type="InterPro" id="IPR001810">
    <property type="entry name" value="F-box_dom"/>
</dbReference>
<dbReference type="Gene3D" id="1.20.1280.50">
    <property type="match status" value="1"/>
</dbReference>
<gene>
    <name evidence="2" type="ORF">CARUB_v10019097mg</name>
</gene>
<dbReference type="Proteomes" id="UP000029121">
    <property type="component" value="Unassembled WGS sequence"/>
</dbReference>
<dbReference type="Pfam" id="PF00646">
    <property type="entry name" value="F-box"/>
    <property type="match status" value="1"/>
</dbReference>
<name>R0HKI8_9BRAS</name>
<accession>R0HKI8</accession>
<feature type="domain" description="F-box" evidence="1">
    <location>
        <begin position="15"/>
        <end position="55"/>
    </location>
</feature>
<dbReference type="InterPro" id="IPR036047">
    <property type="entry name" value="F-box-like_dom_sf"/>
</dbReference>
<dbReference type="SMART" id="SM00256">
    <property type="entry name" value="FBOX"/>
    <property type="match status" value="1"/>
</dbReference>
<dbReference type="AlphaFoldDB" id="R0HKI8"/>
<dbReference type="InterPro" id="IPR050796">
    <property type="entry name" value="SCF_F-box_component"/>
</dbReference>
<evidence type="ECO:0000259" key="1">
    <source>
        <dbReference type="SMART" id="SM00256"/>
    </source>
</evidence>
<dbReference type="InterPro" id="IPR056592">
    <property type="entry name" value="Beta-prop_At3g26010-like"/>
</dbReference>
<dbReference type="PANTHER" id="PTHR31672">
    <property type="entry name" value="BNACNNG10540D PROTEIN"/>
    <property type="match status" value="1"/>
</dbReference>
<dbReference type="Pfam" id="PF24750">
    <property type="entry name" value="b-prop_At3g26010-like"/>
    <property type="match status" value="1"/>
</dbReference>
<organism evidence="2 3">
    <name type="scientific">Capsella rubella</name>
    <dbReference type="NCBI Taxonomy" id="81985"/>
    <lineage>
        <taxon>Eukaryota</taxon>
        <taxon>Viridiplantae</taxon>
        <taxon>Streptophyta</taxon>
        <taxon>Embryophyta</taxon>
        <taxon>Tracheophyta</taxon>
        <taxon>Spermatophyta</taxon>
        <taxon>Magnoliopsida</taxon>
        <taxon>eudicotyledons</taxon>
        <taxon>Gunneridae</taxon>
        <taxon>Pentapetalae</taxon>
        <taxon>rosids</taxon>
        <taxon>malvids</taxon>
        <taxon>Brassicales</taxon>
        <taxon>Brassicaceae</taxon>
        <taxon>Camelineae</taxon>
        <taxon>Capsella</taxon>
    </lineage>
</organism>
<sequence>MESGTKKKKKMDYYFTEDLMLNILSRLPLRSITAFVLVCKEWKTIFESQSLHELSKSHHQNFHTTSWSLMCRDTHKEVAHYRCETWGLQQSLGSYISSFLAHTFKIHKDKVTVEAYTDVGLILVSLKPNHYFVANPISRQCVELPPLPRLQRPLTADIFRPSALGTQTENGVVLSYKVVLMNKKSMDTGEITLLIFSSMTGFWNLNTLLSPVPLCHVNWFNPVSLNGGNIYWLGSTRGDHDVVVSHNLYATGTEYDRCRVIQFPDVENNVNFRRACTTSQGSLMYMNIIKEDKDDGSVEHKLCVWKLKNEEWQIVSSACIKRGVDYFPLVINPFDANIMYLWNEMHKCFVSNNLTKGKFGRHKNLECSSDGVLSFARDWNPFEDLFDSFFSKFALPRSLHRFPTSYSRERYSVKLPMDML</sequence>
<keyword evidence="3" id="KW-1185">Reference proteome</keyword>
<reference evidence="3" key="1">
    <citation type="journal article" date="2013" name="Nat. Genet.">
        <title>The Capsella rubella genome and the genomic consequences of rapid mating system evolution.</title>
        <authorList>
            <person name="Slotte T."/>
            <person name="Hazzouri K.M."/>
            <person name="Agren J.A."/>
            <person name="Koenig D."/>
            <person name="Maumus F."/>
            <person name="Guo Y.L."/>
            <person name="Steige K."/>
            <person name="Platts A.E."/>
            <person name="Escobar J.S."/>
            <person name="Newman L.K."/>
            <person name="Wang W."/>
            <person name="Mandakova T."/>
            <person name="Vello E."/>
            <person name="Smith L.M."/>
            <person name="Henz S.R."/>
            <person name="Steffen J."/>
            <person name="Takuno S."/>
            <person name="Brandvain Y."/>
            <person name="Coop G."/>
            <person name="Andolfatto P."/>
            <person name="Hu T.T."/>
            <person name="Blanchette M."/>
            <person name="Clark R.M."/>
            <person name="Quesneville H."/>
            <person name="Nordborg M."/>
            <person name="Gaut B.S."/>
            <person name="Lysak M.A."/>
            <person name="Jenkins J."/>
            <person name="Grimwood J."/>
            <person name="Chapman J."/>
            <person name="Prochnik S."/>
            <person name="Shu S."/>
            <person name="Rokhsar D."/>
            <person name="Schmutz J."/>
            <person name="Weigel D."/>
            <person name="Wright S.I."/>
        </authorList>
    </citation>
    <scope>NUCLEOTIDE SEQUENCE [LARGE SCALE GENOMIC DNA]</scope>
    <source>
        <strain evidence="3">cv. Monte Gargano</strain>
    </source>
</reference>
<proteinExistence type="predicted"/>
<protein>
    <recommendedName>
        <fullName evidence="1">F-box domain-containing protein</fullName>
    </recommendedName>
</protein>